<dbReference type="PROSITE" id="PS51371">
    <property type="entry name" value="CBS"/>
    <property type="match status" value="3"/>
</dbReference>
<evidence type="ECO:0000256" key="2">
    <source>
        <dbReference type="PROSITE-ProRule" id="PRU00703"/>
    </source>
</evidence>
<dbReference type="SMART" id="SM00116">
    <property type="entry name" value="CBS"/>
    <property type="match status" value="4"/>
</dbReference>
<protein>
    <submittedName>
        <fullName evidence="4">Putative signal transduction protein with CBS domains</fullName>
    </submittedName>
</protein>
<dbReference type="PANTHER" id="PTHR48108:SF26">
    <property type="entry name" value="CBS DOMAIN-CONTAINING PROTEIN DDB_G0289609"/>
    <property type="match status" value="1"/>
</dbReference>
<feature type="domain" description="CBS" evidence="3">
    <location>
        <begin position="204"/>
        <end position="255"/>
    </location>
</feature>
<dbReference type="InterPro" id="IPR051462">
    <property type="entry name" value="CBS_domain-containing"/>
</dbReference>
<dbReference type="OrthoDB" id="8919at2157"/>
<dbReference type="HOGENOM" id="CLU_076812_2_1_2"/>
<dbReference type="eggNOG" id="arCOG00600">
    <property type="taxonomic scope" value="Archaea"/>
</dbReference>
<gene>
    <name evidence="4" type="ordered locus">Vdis_2333</name>
</gene>
<dbReference type="Proteomes" id="UP000006681">
    <property type="component" value="Chromosome"/>
</dbReference>
<accession>E1QQT9</accession>
<dbReference type="STRING" id="572478.Vdis_2333"/>
<dbReference type="GeneID" id="9753288"/>
<reference evidence="5" key="2">
    <citation type="journal article" date="2010" name="Stand. Genomic Sci.">
        <title>Complete genome sequence of Vulcanisaeta distributa type strain (IC-017T).</title>
        <authorList>
            <person name="Mavromatis K."/>
            <person name="Sikorski J."/>
            <person name="Pabst E."/>
            <person name="Teshima H."/>
            <person name="Lapidus A."/>
            <person name="Lucas S."/>
            <person name="Nolan M."/>
            <person name="Glavina Del Rio T."/>
            <person name="Cheng J."/>
            <person name="Bruce D."/>
            <person name="Goodwin L."/>
            <person name="Pitluck S."/>
            <person name="Liolios K."/>
            <person name="Ivanova N."/>
            <person name="Mikhailova N."/>
            <person name="Pati A."/>
            <person name="Chen A."/>
            <person name="Palaniappan K."/>
            <person name="Land M."/>
            <person name="Hauser L."/>
            <person name="Chang Y."/>
            <person name="Jeffries C."/>
            <person name="Rohde M."/>
            <person name="Spring S."/>
            <person name="Goker M."/>
            <person name="Wirth R."/>
            <person name="Woyke T."/>
            <person name="Bristow J."/>
            <person name="Eisen J."/>
            <person name="Markowitz V."/>
            <person name="Hugenholtz P."/>
            <person name="Klenk H."/>
            <person name="Kyrpides N."/>
        </authorList>
    </citation>
    <scope>NUCLEOTIDE SEQUENCE [LARGE SCALE GENOMIC DNA]</scope>
    <source>
        <strain evidence="5">DSM 14429 / JCM 11212 / NBRC 100878 / IC-017</strain>
    </source>
</reference>
<dbReference type="InterPro" id="IPR046342">
    <property type="entry name" value="CBS_dom_sf"/>
</dbReference>
<reference evidence="4 5" key="1">
    <citation type="journal article" date="2010" name="Stand. Genomic Sci.">
        <title>Complete genome sequence of Vulcanisaeta distributa type strain (IC-017).</title>
        <authorList>
            <person name="Mavromatis K."/>
            <person name="Sikorski J."/>
            <person name="Pabst E."/>
            <person name="Teshima H."/>
            <person name="Lapidus A."/>
            <person name="Lucas S."/>
            <person name="Nolan M."/>
            <person name="Glavina Del Rio T."/>
            <person name="Cheng J.F."/>
            <person name="Bruce D."/>
            <person name="Goodwin L."/>
            <person name="Pitluck S."/>
            <person name="Liolios K."/>
            <person name="Ivanova N."/>
            <person name="Mikhailova N."/>
            <person name="Pati A."/>
            <person name="Chen A."/>
            <person name="Palaniappan K."/>
            <person name="Land M."/>
            <person name="Hauser L."/>
            <person name="Chang Y.J."/>
            <person name="Jeffries C.D."/>
            <person name="Rohde M."/>
            <person name="Spring S."/>
            <person name="Goker M."/>
            <person name="Wirth R."/>
            <person name="Woyke T."/>
            <person name="Bristow J."/>
            <person name="Eisen J.A."/>
            <person name="Markowitz V."/>
            <person name="Hugenholtz P."/>
            <person name="Klenk H.P."/>
            <person name="Kyrpides N.C."/>
        </authorList>
    </citation>
    <scope>NUCLEOTIDE SEQUENCE [LARGE SCALE GENOMIC DNA]</scope>
    <source>
        <strain evidence="5">DSM 14429 / JCM 11212 / NBRC 100878 / IC-017</strain>
    </source>
</reference>
<keyword evidence="5" id="KW-1185">Reference proteome</keyword>
<dbReference type="KEGG" id="vdi:Vdis_2333"/>
<keyword evidence="1" id="KW-0677">Repeat</keyword>
<dbReference type="CDD" id="cd02205">
    <property type="entry name" value="CBS_pair_SF"/>
    <property type="match status" value="1"/>
</dbReference>
<organism evidence="4 5">
    <name type="scientific">Vulcanisaeta distributa (strain DSM 14429 / JCM 11212 / NBRC 100878 / IC-017)</name>
    <dbReference type="NCBI Taxonomy" id="572478"/>
    <lineage>
        <taxon>Archaea</taxon>
        <taxon>Thermoproteota</taxon>
        <taxon>Thermoprotei</taxon>
        <taxon>Thermoproteales</taxon>
        <taxon>Thermoproteaceae</taxon>
        <taxon>Vulcanisaeta</taxon>
    </lineage>
</organism>
<feature type="domain" description="CBS" evidence="3">
    <location>
        <begin position="7"/>
        <end position="64"/>
    </location>
</feature>
<dbReference type="SUPFAM" id="SSF54631">
    <property type="entry name" value="CBS-domain pair"/>
    <property type="match status" value="2"/>
</dbReference>
<name>E1QQT9_VULDI</name>
<evidence type="ECO:0000313" key="4">
    <source>
        <dbReference type="EMBL" id="ADN51701.1"/>
    </source>
</evidence>
<dbReference type="AlphaFoldDB" id="E1QQT9"/>
<dbReference type="RefSeq" id="WP_013337426.1">
    <property type="nucleotide sequence ID" value="NC_014537.1"/>
</dbReference>
<dbReference type="Pfam" id="PF00571">
    <property type="entry name" value="CBS"/>
    <property type="match status" value="4"/>
</dbReference>
<proteinExistence type="predicted"/>
<dbReference type="InterPro" id="IPR000644">
    <property type="entry name" value="CBS_dom"/>
</dbReference>
<evidence type="ECO:0000259" key="3">
    <source>
        <dbReference type="PROSITE" id="PS51371"/>
    </source>
</evidence>
<dbReference type="PANTHER" id="PTHR48108">
    <property type="entry name" value="CBS DOMAIN-CONTAINING PROTEIN CBSX2, CHLOROPLASTIC"/>
    <property type="match status" value="1"/>
</dbReference>
<evidence type="ECO:0000256" key="1">
    <source>
        <dbReference type="ARBA" id="ARBA00022737"/>
    </source>
</evidence>
<feature type="domain" description="CBS" evidence="3">
    <location>
        <begin position="135"/>
        <end position="196"/>
    </location>
</feature>
<sequence length="255" mass="28113">MNAQELMTGSVFTIDPNRELAVAVQLMVDHGFRHLPIIEGGSVRSVLTALDVINGIVNDGINALREPVVKYGSGKFLTVLHGDDAMAVIRKMLDNGIDHALVLKGNELAGIITERDIVNKMPEQVFVKYRVHEVANRDPIRVSEDASLASAMEVMVRHGIRHLLIADQDRLLGIMTVKDVLRYAIKYYKLRGQVDLSIAVSKLMSHNPVTIDSAASLIDAVRLMRRNNIGSLPIVEAGRLMGIITEHDVVKSIIK</sequence>
<dbReference type="EMBL" id="CP002100">
    <property type="protein sequence ID" value="ADN51701.1"/>
    <property type="molecule type" value="Genomic_DNA"/>
</dbReference>
<dbReference type="Gene3D" id="3.10.580.10">
    <property type="entry name" value="CBS-domain"/>
    <property type="match status" value="3"/>
</dbReference>
<evidence type="ECO:0000313" key="5">
    <source>
        <dbReference type="Proteomes" id="UP000006681"/>
    </source>
</evidence>
<keyword evidence="2" id="KW-0129">CBS domain</keyword>